<evidence type="ECO:0000313" key="3">
    <source>
        <dbReference type="Proteomes" id="UP000245263"/>
    </source>
</evidence>
<keyword evidence="3" id="KW-1185">Reference proteome</keyword>
<feature type="coiled-coil region" evidence="1">
    <location>
        <begin position="811"/>
        <end position="838"/>
    </location>
</feature>
<keyword evidence="1" id="KW-0175">Coiled coil</keyword>
<protein>
    <recommendedName>
        <fullName evidence="4">Peptidase C39-like domain-containing protein</fullName>
    </recommendedName>
</protein>
<evidence type="ECO:0008006" key="4">
    <source>
        <dbReference type="Google" id="ProtNLM"/>
    </source>
</evidence>
<evidence type="ECO:0000313" key="2">
    <source>
        <dbReference type="EMBL" id="BDA79600.1"/>
    </source>
</evidence>
<dbReference type="Proteomes" id="UP000245263">
    <property type="component" value="Chromosome 1"/>
</dbReference>
<name>A0ABM7UKZ8_9LEPT</name>
<feature type="coiled-coil region" evidence="1">
    <location>
        <begin position="950"/>
        <end position="977"/>
    </location>
</feature>
<organism evidence="2 3">
    <name type="scientific">Leptospira kobayashii</name>
    <dbReference type="NCBI Taxonomy" id="1917830"/>
    <lineage>
        <taxon>Bacteria</taxon>
        <taxon>Pseudomonadati</taxon>
        <taxon>Spirochaetota</taxon>
        <taxon>Spirochaetia</taxon>
        <taxon>Leptospirales</taxon>
        <taxon>Leptospiraceae</taxon>
        <taxon>Leptospira</taxon>
    </lineage>
</organism>
<proteinExistence type="predicted"/>
<accession>A0ABM7UKZ8</accession>
<sequence length="1270" mass="133773">MGLAGDAKKISAAANDIAAVKERNEKRFQEAKAAAESADSFLNDMILAYISGGTAGIKSSIKGKIEDQINSSLAGAFIRATGGSEDQIAMASDIISFMRGKMQERNVKARANTFSISDPLRSIENAVAKSYNKMNQLSGGITGAMTAHFVSGVTALVDTVAGAVSSVAGAFGGIGGALMTTNPFVAASAAMVVATDNYIDNQKEKMTGAKDTIAGIRANEMGLAKKYATSAVASATGLPPEVANNIVADYVGSQAAKKVRSAINANPLTNVVSQVVGVVGGIAKTAAVAFGAKERDIQKAFAEGNRIANAGSLDYGTAEIQSEAYLNQTFGMKLGSASYTSQTPTLKDEKRFVEEYGKRIVVEEIVKATGFDKDIANAAFRQQYDGIQQKKADKKAQADAARSTAITVAVTLLTLGASGPLSGVMSGVNSTLSTVGNFVSNMVKFFGPAINGGTQLGATIIKTAIQVVDGSRNGTEGMLAGLANGVLGGMTGGGKLDLSNSFTSSMGALAPVLKNTALGLGVTYDKQNGWGGRIGIGNASTNASISFSQRGNTTISGSAAIIPGVKEFQATLSTTTNGATTIGGNYNFNGNGPREGWNIGANYDINGGGFSGSVGYTDPDTGLGLTSTIDGNGLSTSAQVNGVNLATNGPDGFSFDEMNWSEQNINLAQDRGKTLRENEIMKENGISDPDSLSPQERSRILGEINKATEDKQLRASGKTDKEIAEMSRDAREALLDEINGVIDPEKLAIGALAGVGTFFASALAYMGLGGGTNSRPLPTPTTPNAQVVEVPVRRREDGDDDVNEFDPNKLSSADKAEYDRLLKEAEDAERAAESASLVADNGNANTKYWEDAKAKAAEAKKALSKFAKNVARAMGVNDTTSANAMNSPVREINSLGDPNQVSLPQHKLSQIDESISKLNEKLSKLGIDLGEVGKGYSDTVFKDLDATGKAEKIKADLDALAKQKAEIEAKRNTASTADKVKYDAALKDLDTLSGKIKFQDLLVRSNPVFEIQKDISGNIKPESLLGPGRVILDPSDLKTMLTSGYFAQNPEKMGAIMTNIATELNKLPEGQYPITKVAKAGTDPIEYITGEAAIRKMMNDGSFGRDAASGICYAFVNYTMQKANGIEARSFSQWYVDNVNQGRIGYGETQGGSKGIFEGTADVNPYTYADGRNVNGVNYGTYKEPLRIKNSDIAAVNSAVTQLNNSSAQTAILHINTDNDAEGDHYITIIRNQETGTWETVDHHGTGWSRGQNPFSKENIVNIRRITYVE</sequence>
<reference evidence="2 3" key="1">
    <citation type="submission" date="2021-08" db="EMBL/GenBank/DDBJ databases">
        <title>Complete genome sequence of Leptospira kobayashii strain E30.</title>
        <authorList>
            <person name="Nakao R."/>
            <person name="Nakamura S."/>
            <person name="Masuzawa T."/>
            <person name="Koizumi N."/>
        </authorList>
    </citation>
    <scope>NUCLEOTIDE SEQUENCE [LARGE SCALE GENOMIC DNA]</scope>
    <source>
        <strain evidence="2 3">E30</strain>
    </source>
</reference>
<evidence type="ECO:0000256" key="1">
    <source>
        <dbReference type="SAM" id="Coils"/>
    </source>
</evidence>
<gene>
    <name evidence="2" type="ORF">LPTSP3_g25300</name>
</gene>
<dbReference type="RefSeq" id="WP_109019009.1">
    <property type="nucleotide sequence ID" value="NZ_AP025028.1"/>
</dbReference>
<dbReference type="EMBL" id="AP025028">
    <property type="protein sequence ID" value="BDA79600.1"/>
    <property type="molecule type" value="Genomic_DNA"/>
</dbReference>